<evidence type="ECO:0000313" key="3">
    <source>
        <dbReference type="EMBL" id="CAD1836556.1"/>
    </source>
</evidence>
<dbReference type="EMBL" id="LR862131">
    <property type="protein sequence ID" value="CAD1836556.1"/>
    <property type="molecule type" value="Genomic_DNA"/>
</dbReference>
<organism evidence="3">
    <name type="scientific">Ananas comosus var. bracteatus</name>
    <name type="common">red pineapple</name>
    <dbReference type="NCBI Taxonomy" id="296719"/>
    <lineage>
        <taxon>Eukaryota</taxon>
        <taxon>Viridiplantae</taxon>
        <taxon>Streptophyta</taxon>
        <taxon>Embryophyta</taxon>
        <taxon>Tracheophyta</taxon>
        <taxon>Spermatophyta</taxon>
        <taxon>Magnoliopsida</taxon>
        <taxon>Liliopsida</taxon>
        <taxon>Poales</taxon>
        <taxon>Bromeliaceae</taxon>
        <taxon>Bromelioideae</taxon>
        <taxon>Ananas</taxon>
    </lineage>
</organism>
<accession>A0A6V7Q0W0</accession>
<proteinExistence type="predicted"/>
<reference evidence="3" key="1">
    <citation type="submission" date="2020-07" db="EMBL/GenBank/DDBJ databases">
        <authorList>
            <person name="Lin J."/>
        </authorList>
    </citation>
    <scope>NUCLEOTIDE SEQUENCE</scope>
</reference>
<dbReference type="AlphaFoldDB" id="A0A6V7Q0W0"/>
<dbReference type="SUPFAM" id="SSF46565">
    <property type="entry name" value="Chaperone J-domain"/>
    <property type="match status" value="1"/>
</dbReference>
<feature type="domain" description="J" evidence="2">
    <location>
        <begin position="43"/>
        <end position="131"/>
    </location>
</feature>
<feature type="region of interest" description="Disordered" evidence="1">
    <location>
        <begin position="1"/>
        <end position="38"/>
    </location>
</feature>
<evidence type="ECO:0000256" key="1">
    <source>
        <dbReference type="SAM" id="MobiDB-lite"/>
    </source>
</evidence>
<dbReference type="GO" id="GO:0005783">
    <property type="term" value="C:endoplasmic reticulum"/>
    <property type="evidence" value="ECO:0007669"/>
    <property type="project" value="UniProtKB-ARBA"/>
</dbReference>
<dbReference type="CDD" id="cd06257">
    <property type="entry name" value="DnaJ"/>
    <property type="match status" value="1"/>
</dbReference>
<feature type="compositionally biased region" description="Low complexity" evidence="1">
    <location>
        <begin position="87"/>
        <end position="98"/>
    </location>
</feature>
<feature type="region of interest" description="Disordered" evidence="1">
    <location>
        <begin position="71"/>
        <end position="127"/>
    </location>
</feature>
<name>A0A6V7Q0W0_ANACO</name>
<dbReference type="Pfam" id="PF00226">
    <property type="entry name" value="DnaJ"/>
    <property type="match status" value="1"/>
</dbReference>
<evidence type="ECO:0000259" key="2">
    <source>
        <dbReference type="PROSITE" id="PS50076"/>
    </source>
</evidence>
<dbReference type="PROSITE" id="PS50076">
    <property type="entry name" value="DNAJ_2"/>
    <property type="match status" value="1"/>
</dbReference>
<protein>
    <recommendedName>
        <fullName evidence="2">J domain-containing protein</fullName>
    </recommendedName>
</protein>
<feature type="compositionally biased region" description="Low complexity" evidence="1">
    <location>
        <begin position="25"/>
        <end position="38"/>
    </location>
</feature>
<dbReference type="InterPro" id="IPR001623">
    <property type="entry name" value="DnaJ_domain"/>
</dbReference>
<sequence length="165" mass="17004">MSALRPTFPLAAPIGGGDGFRRGRAGAAAASSSSSASAGVGMSLYEVLGVAEGEGRAEEIKRAYRRMARRLHPDAAASPPAAPPPSRRAASSPCARPTTPSPTPTAAPFTTAPSPPRPPPLIRNWTKDRIGGSIGKIRLRSYVGGASTRIQRITYLGSSNATEKG</sequence>
<dbReference type="Gene3D" id="1.10.287.110">
    <property type="entry name" value="DnaJ domain"/>
    <property type="match status" value="1"/>
</dbReference>
<dbReference type="InterPro" id="IPR036869">
    <property type="entry name" value="J_dom_sf"/>
</dbReference>
<gene>
    <name evidence="3" type="ORF">CB5_LOCUS19767</name>
</gene>